<dbReference type="Pfam" id="PF00565">
    <property type="entry name" value="SNase"/>
    <property type="match status" value="1"/>
</dbReference>
<dbReference type="GeneID" id="89962751"/>
<comment type="subcellular location">
    <subcellularLocation>
        <location evidence="1">Membrane</location>
        <topology evidence="1">Single-pass membrane protein</topology>
    </subcellularLocation>
    <subcellularLocation>
        <location evidence="2">Mitochondrion</location>
    </subcellularLocation>
</comment>
<dbReference type="PANTHER" id="PTHR12302">
    <property type="entry name" value="EBNA2 BINDING PROTEIN P100"/>
    <property type="match status" value="1"/>
</dbReference>
<evidence type="ECO:0000313" key="12">
    <source>
        <dbReference type="Proteomes" id="UP001274830"/>
    </source>
</evidence>
<dbReference type="RefSeq" id="XP_064694296.1">
    <property type="nucleotide sequence ID" value="XM_064838211.1"/>
</dbReference>
<evidence type="ECO:0000256" key="8">
    <source>
        <dbReference type="ARBA" id="ARBA00022801"/>
    </source>
</evidence>
<sequence length="271" mass="30745">MPLSDWLWNRNTHQKDDGERILPALPVQHATKDEAEHKQASRSQFLEPRIITACVITAGATFAALRFYRMYLKRVPTAGHIKPTDFHKRSLYGYVTSVGDGDGFHLFHTPGGPLAGWGWYRGRRPQESDRKKLKDQTISPYGPEALAWLRSAIQGTYVRTQVHRVDQYQRVVGTAYRRKWLFFRSDIGLEMLKLGLATVYEAKSGAEFGGKEEVYRAAEKKAKSRGVGMWQNPGLVGRLLGRKATAVETPREYKTKVAAKEREVQVGDKKV</sequence>
<keyword evidence="6" id="KW-0540">Nuclease</keyword>
<dbReference type="PROSITE" id="PS50830">
    <property type="entry name" value="TNASE_3"/>
    <property type="match status" value="1"/>
</dbReference>
<dbReference type="AlphaFoldDB" id="A0AAE1C2L3"/>
<evidence type="ECO:0000256" key="2">
    <source>
        <dbReference type="ARBA" id="ARBA00004173"/>
    </source>
</evidence>
<evidence type="ECO:0000259" key="10">
    <source>
        <dbReference type="PROSITE" id="PS50830"/>
    </source>
</evidence>
<gene>
    <name evidence="11" type="primary">lcl3</name>
    <name evidence="11" type="ORF">LTR78_004387</name>
</gene>
<keyword evidence="12" id="KW-1185">Reference proteome</keyword>
<feature type="domain" description="TNase-like" evidence="10">
    <location>
        <begin position="89"/>
        <end position="232"/>
    </location>
</feature>
<evidence type="ECO:0000256" key="4">
    <source>
        <dbReference type="ARBA" id="ARBA00013404"/>
    </source>
</evidence>
<comment type="similarity">
    <text evidence="3">Belongs to the LCL3 family.</text>
</comment>
<dbReference type="InterPro" id="IPR016071">
    <property type="entry name" value="Staphylococal_nuclease_OB-fold"/>
</dbReference>
<dbReference type="GO" id="GO:0005739">
    <property type="term" value="C:mitochondrion"/>
    <property type="evidence" value="ECO:0007669"/>
    <property type="project" value="UniProtKB-SubCell"/>
</dbReference>
<evidence type="ECO:0000313" key="11">
    <source>
        <dbReference type="EMBL" id="KAK3675746.1"/>
    </source>
</evidence>
<keyword evidence="7 11" id="KW-0255">Endonuclease</keyword>
<dbReference type="GO" id="GO:0016020">
    <property type="term" value="C:membrane"/>
    <property type="evidence" value="ECO:0007669"/>
    <property type="project" value="UniProtKB-SubCell"/>
</dbReference>
<reference evidence="11" key="1">
    <citation type="submission" date="2023-07" db="EMBL/GenBank/DDBJ databases">
        <title>Black Yeasts Isolated from many extreme environments.</title>
        <authorList>
            <person name="Coleine C."/>
            <person name="Stajich J.E."/>
            <person name="Selbmann L."/>
        </authorList>
    </citation>
    <scope>NUCLEOTIDE SEQUENCE</scope>
    <source>
        <strain evidence="11">CCFEE 5485</strain>
    </source>
</reference>
<dbReference type="PANTHER" id="PTHR12302:SF3">
    <property type="entry name" value="SERINE_THREONINE-PROTEIN KINASE 31"/>
    <property type="match status" value="1"/>
</dbReference>
<evidence type="ECO:0000256" key="9">
    <source>
        <dbReference type="ARBA" id="ARBA00022837"/>
    </source>
</evidence>
<proteinExistence type="inferred from homology"/>
<protein>
    <recommendedName>
        <fullName evidence="4">Probable endonuclease LCL3</fullName>
    </recommendedName>
    <alternativeName>
        <fullName evidence="5">Probable endonuclease lcl3</fullName>
    </alternativeName>
</protein>
<evidence type="ECO:0000256" key="5">
    <source>
        <dbReference type="ARBA" id="ARBA00014651"/>
    </source>
</evidence>
<comment type="caution">
    <text evidence="11">The sequence shown here is derived from an EMBL/GenBank/DDBJ whole genome shotgun (WGS) entry which is preliminary data.</text>
</comment>
<evidence type="ECO:0000256" key="3">
    <source>
        <dbReference type="ARBA" id="ARBA00005435"/>
    </source>
</evidence>
<dbReference type="SUPFAM" id="SSF50199">
    <property type="entry name" value="Staphylococcal nuclease"/>
    <property type="match status" value="1"/>
</dbReference>
<accession>A0AAE1C2L3</accession>
<evidence type="ECO:0000256" key="1">
    <source>
        <dbReference type="ARBA" id="ARBA00004167"/>
    </source>
</evidence>
<organism evidence="11 12">
    <name type="scientific">Recurvomyces mirabilis</name>
    <dbReference type="NCBI Taxonomy" id="574656"/>
    <lineage>
        <taxon>Eukaryota</taxon>
        <taxon>Fungi</taxon>
        <taxon>Dikarya</taxon>
        <taxon>Ascomycota</taxon>
        <taxon>Pezizomycotina</taxon>
        <taxon>Dothideomycetes</taxon>
        <taxon>Dothideomycetidae</taxon>
        <taxon>Mycosphaerellales</taxon>
        <taxon>Teratosphaeriaceae</taxon>
        <taxon>Recurvomyces</taxon>
    </lineage>
</organism>
<dbReference type="GO" id="GO:0016787">
    <property type="term" value="F:hydrolase activity"/>
    <property type="evidence" value="ECO:0007669"/>
    <property type="project" value="UniProtKB-KW"/>
</dbReference>
<keyword evidence="8" id="KW-0378">Hydrolase</keyword>
<name>A0AAE1C2L3_9PEZI</name>
<dbReference type="Gene3D" id="2.40.50.90">
    <property type="match status" value="1"/>
</dbReference>
<dbReference type="Proteomes" id="UP001274830">
    <property type="component" value="Unassembled WGS sequence"/>
</dbReference>
<evidence type="ECO:0000256" key="7">
    <source>
        <dbReference type="ARBA" id="ARBA00022759"/>
    </source>
</evidence>
<dbReference type="EMBL" id="JAUTXT010000013">
    <property type="protein sequence ID" value="KAK3675746.1"/>
    <property type="molecule type" value="Genomic_DNA"/>
</dbReference>
<dbReference type="SMART" id="SM00318">
    <property type="entry name" value="SNc"/>
    <property type="match status" value="1"/>
</dbReference>
<keyword evidence="9" id="KW-0106">Calcium</keyword>
<dbReference type="GO" id="GO:0004519">
    <property type="term" value="F:endonuclease activity"/>
    <property type="evidence" value="ECO:0007669"/>
    <property type="project" value="UniProtKB-KW"/>
</dbReference>
<evidence type="ECO:0000256" key="6">
    <source>
        <dbReference type="ARBA" id="ARBA00022722"/>
    </source>
</evidence>
<dbReference type="InterPro" id="IPR035437">
    <property type="entry name" value="SNase_OB-fold_sf"/>
</dbReference>